<dbReference type="Pfam" id="PF17132">
    <property type="entry name" value="Glyco_hydro_106"/>
    <property type="match status" value="1"/>
</dbReference>
<dbReference type="EMBL" id="JBHRZV010000027">
    <property type="protein sequence ID" value="MFC3927719.1"/>
    <property type="molecule type" value="Genomic_DNA"/>
</dbReference>
<keyword evidence="1" id="KW-0378">Hydrolase</keyword>
<dbReference type="RefSeq" id="WP_380425598.1">
    <property type="nucleotide sequence ID" value="NZ_JBHRZV010000027.1"/>
</dbReference>
<dbReference type="GO" id="GO:0016787">
    <property type="term" value="F:hydrolase activity"/>
    <property type="evidence" value="ECO:0007669"/>
    <property type="project" value="UniProtKB-KW"/>
</dbReference>
<dbReference type="PANTHER" id="PTHR36848:SF2">
    <property type="entry name" value="SECRETED PROTEIN"/>
    <property type="match status" value="1"/>
</dbReference>
<dbReference type="CDD" id="cd03143">
    <property type="entry name" value="A4_beta-galactosidase_middle_domain"/>
    <property type="match status" value="1"/>
</dbReference>
<keyword evidence="2" id="KW-1185">Reference proteome</keyword>
<accession>A0ABV8CUB1</accession>
<dbReference type="PANTHER" id="PTHR36848">
    <property type="entry name" value="DNA-BINDING PROTEIN (PUTATIVE SECRETED PROTEIN)-RELATED"/>
    <property type="match status" value="1"/>
</dbReference>
<organism evidence="1 2">
    <name type="scientific">Streptococcus caprae</name>
    <dbReference type="NCBI Taxonomy" id="1640501"/>
    <lineage>
        <taxon>Bacteria</taxon>
        <taxon>Bacillati</taxon>
        <taxon>Bacillota</taxon>
        <taxon>Bacilli</taxon>
        <taxon>Lactobacillales</taxon>
        <taxon>Streptococcaceae</taxon>
        <taxon>Streptococcus</taxon>
    </lineage>
</organism>
<dbReference type="InterPro" id="IPR053161">
    <property type="entry name" value="Ulvan_degrading_GH"/>
</dbReference>
<dbReference type="Proteomes" id="UP001595807">
    <property type="component" value="Unassembled WGS sequence"/>
</dbReference>
<dbReference type="SUPFAM" id="SSF49785">
    <property type="entry name" value="Galactose-binding domain-like"/>
    <property type="match status" value="1"/>
</dbReference>
<evidence type="ECO:0000313" key="2">
    <source>
        <dbReference type="Proteomes" id="UP001595807"/>
    </source>
</evidence>
<evidence type="ECO:0000313" key="1">
    <source>
        <dbReference type="EMBL" id="MFC3927719.1"/>
    </source>
</evidence>
<gene>
    <name evidence="1" type="ORF">ACFORF_03675</name>
</gene>
<sequence>MKNHIFPFLWMRGESDEVIREEMDRINYCGIKAVCVEARPHDDYCGPDWWRDLGIVLEEAEKRQMKVWILDDKHFPTGFANGLIKDKYPDRKKQYINCSTADVFGKSRLMTLDINRMLKPSIGFWQIGDAVDYDERLNNEVVAIVALRFDEDNIFHEDTIDLTELYTVDNPVIRFQLPEGAWRVHLIYKTRTDGGDDTYINMIDEISASTQIEAVYEPHFGKFKEKFGTTIAGFFSDEPQFGNIFEQCFDTKVGHKKMSLPWSEELKKLLVEAYGDSFTEKLVYLFASTKERILEPQVRYDYMDFISRLYAKNFAQPIGHWCEEHGVEYIGHVVEDNSVHSRLGLGAAHYFRAISGQHMAGIDCIGGQVVYGAGRQTHGGMSDSDGEFFHYILGKLGASSGHLEPKKKGRTMCELFGAYGWNFGVRDMKYVLDHLLVRGVNELVPHAFSMANYPDSDCPPHFYARGHNGQFDYFADLMRYGNRMCDLLSDGQHVASVAVLYDGELDWSGERMPMQKICRQLIEHQVEFDIVSLDMLTNLADYNGTIQDNALVINGIAFKMLLVPSAEYMPQALLDFVEQHPAFPVIVVGDKPLNVLPVTAHSYEKLDLFTYQNLEGLGESIQRQGLSRVSLEQPFADLTVYHYDKNGNIFALLNESSTAVFSGNITFKGSEELIAYDVYADKKYAVSGQIIGSDYCVSLNLEPGQAIVLLENFNQEIYPIYQSYQEKRQAKTTEQVLTGDWTVKLMKAKTYPTVEEEFETSVLSPISDCYPDFAGIIRYELDFRTDDLKNVLLEMEHVHEVVTVEIDGVRVGRVITAPYAVDLEQLSAGDHHMAIEVATTPVRDQANYPQPPFDFSYEGQEATGFWGKVSLRY</sequence>
<name>A0ABV8CUB1_9STRE</name>
<dbReference type="InterPro" id="IPR008979">
    <property type="entry name" value="Galactose-bd-like_sf"/>
</dbReference>
<proteinExistence type="predicted"/>
<protein>
    <submittedName>
        <fullName evidence="1">Glycosyl hydrolase</fullName>
    </submittedName>
</protein>
<comment type="caution">
    <text evidence="1">The sequence shown here is derived from an EMBL/GenBank/DDBJ whole genome shotgun (WGS) entry which is preliminary data.</text>
</comment>
<reference evidence="2" key="1">
    <citation type="journal article" date="2019" name="Int. J. Syst. Evol. Microbiol.">
        <title>The Global Catalogue of Microorganisms (GCM) 10K type strain sequencing project: providing services to taxonomists for standard genome sequencing and annotation.</title>
        <authorList>
            <consortium name="The Broad Institute Genomics Platform"/>
            <consortium name="The Broad Institute Genome Sequencing Center for Infectious Disease"/>
            <person name="Wu L."/>
            <person name="Ma J."/>
        </authorList>
    </citation>
    <scope>NUCLEOTIDE SEQUENCE [LARGE SCALE GENOMIC DNA]</scope>
    <source>
        <strain evidence="2">CCUG 67170</strain>
    </source>
</reference>